<protein>
    <submittedName>
        <fullName evidence="1">Acyl-CoA thioester hydrolase</fullName>
        <ecNumber evidence="1">3.1.2.-</ecNumber>
    </submittedName>
</protein>
<accession>A0ABT9N840</accession>
<dbReference type="CDD" id="cd00586">
    <property type="entry name" value="4HBT"/>
    <property type="match status" value="1"/>
</dbReference>
<keyword evidence="2" id="KW-1185">Reference proteome</keyword>
<proteinExistence type="predicted"/>
<keyword evidence="1" id="KW-0378">Hydrolase</keyword>
<dbReference type="EC" id="3.1.2.-" evidence="1"/>
<name>A0ABT9N840_9ACTN</name>
<dbReference type="SUPFAM" id="SSF54637">
    <property type="entry name" value="Thioesterase/thiol ester dehydrase-isomerase"/>
    <property type="match status" value="1"/>
</dbReference>
<dbReference type="EMBL" id="JAUSRA010000001">
    <property type="protein sequence ID" value="MDP9799858.1"/>
    <property type="molecule type" value="Genomic_DNA"/>
</dbReference>
<evidence type="ECO:0000313" key="1">
    <source>
        <dbReference type="EMBL" id="MDP9799858.1"/>
    </source>
</evidence>
<dbReference type="Proteomes" id="UP001240984">
    <property type="component" value="Unassembled WGS sequence"/>
</dbReference>
<organism evidence="1 2">
    <name type="scientific">Catenuloplanes nepalensis</name>
    <dbReference type="NCBI Taxonomy" id="587533"/>
    <lineage>
        <taxon>Bacteria</taxon>
        <taxon>Bacillati</taxon>
        <taxon>Actinomycetota</taxon>
        <taxon>Actinomycetes</taxon>
        <taxon>Micromonosporales</taxon>
        <taxon>Micromonosporaceae</taxon>
        <taxon>Catenuloplanes</taxon>
    </lineage>
</organism>
<dbReference type="Pfam" id="PF13279">
    <property type="entry name" value="4HBT_2"/>
    <property type="match status" value="1"/>
</dbReference>
<gene>
    <name evidence="1" type="ORF">J2S43_008370</name>
</gene>
<dbReference type="GO" id="GO:0016787">
    <property type="term" value="F:hydrolase activity"/>
    <property type="evidence" value="ECO:0007669"/>
    <property type="project" value="UniProtKB-KW"/>
</dbReference>
<dbReference type="InterPro" id="IPR029069">
    <property type="entry name" value="HotDog_dom_sf"/>
</dbReference>
<reference evidence="1 2" key="1">
    <citation type="submission" date="2023-07" db="EMBL/GenBank/DDBJ databases">
        <title>Sequencing the genomes of 1000 actinobacteria strains.</title>
        <authorList>
            <person name="Klenk H.-P."/>
        </authorList>
    </citation>
    <scope>NUCLEOTIDE SEQUENCE [LARGE SCALE GENOMIC DNA]</scope>
    <source>
        <strain evidence="1 2">DSM 44710</strain>
    </source>
</reference>
<evidence type="ECO:0000313" key="2">
    <source>
        <dbReference type="Proteomes" id="UP001240984"/>
    </source>
</evidence>
<comment type="caution">
    <text evidence="1">The sequence shown here is derived from an EMBL/GenBank/DDBJ whole genome shotgun (WGS) entry which is preliminary data.</text>
</comment>
<dbReference type="RefSeq" id="WP_306838984.1">
    <property type="nucleotide sequence ID" value="NZ_JAUSRA010000001.1"/>
</dbReference>
<dbReference type="Gene3D" id="3.10.129.10">
    <property type="entry name" value="Hotdog Thioesterase"/>
    <property type="match status" value="1"/>
</dbReference>
<sequence length="147" mass="16952">MGVRFVHHCALRWSDMDAYGHVNNTRFLTLYEEARVAFIYVLAKERGGPSLVDDGTVIARHEVDYLRPVVYRTHASEAPPPPPHVRIELWIENVRGAQFTVVYELFDGDVLASRARTVCVLFDLAGQRPRRMTAWERDFFSRYEVAA</sequence>